<sequence>MKTFVEDVLKGQGDNYIFPFFWQHGESEDVLREYMKVIHESNIGAVCVEARPHPDFAGPRWWHDMDIILDEARKRNMKVWILDDAHFPTGYANGLLPQKEDSLCKQYLAYNCADIYGPVAEASLHVAELAHYAPTIHDFVNPIFDEQNPRKFDDDQLFAVVAARVLEGDTVSRDTVVLTDKVKDGWLEWDAPEGVWRIFVFYLTRNGGGKTNYINMLDADSCHVQIEAVYEPHYAHYKDDFGKTIAGFFSDEPAVGNTKGFAFDESIGRKKMHLPWNKDMNAMMEERLGKDYVKVLPALWTAMDDDLETGRTRYGYMDAVTELISKSFSGQIGKWCEDHGVEYIGHIVEDGGQHSRLGSSMGHFFRAMKGQHMAGIDDIGNQVIPGGDYNRRLDGFAKGGQGEFFHFELGKLGSSYAHIDPKKQGRAMCEIFGAYGWNTGVKTMKYLADHFLVQGLNYFVPHAFSPKAFPDPDCPPHFYAHGENPQYRHFGKLMAYMNRMCHLFNHGRSVVQAALLYHGEAEWSGGYMFDQKPARELMEHQIDFDIVPADVFAFGEYFNTGLTPAGEKEGMALLEINGNTYKALVLPYSQFITQAVARFIIKAQKEGFPVVFVDGRPEGICDVPKEVSAELMREMEGCGCVAALCELAGCLQGKGVCEISLDQSFKRFRYYHYVQDQAHIYMFFNGDPGQCFDGTVTVSAAGPAFRYDAMENRMYKADVKDLGGESRITLKLAPGESAVFIFDECVDNLPEFYTGSGRNRKVEGPWQVSLCETKQYPDFKPLAVVDELHDIGRLARDFSGFIRYENTFTLSGDSDLPEKLVIDQAYEGVEVWVNDSYAGMVIALPYVFDIKDKVKTGENTLRIEVATTLYRKVSGMEDKNNPFRNPPIVQEPIGIIGDVRACVY</sequence>
<dbReference type="RefSeq" id="WP_183772269.1">
    <property type="nucleotide sequence ID" value="NZ_JACHFW010000003.1"/>
</dbReference>
<dbReference type="Proteomes" id="UP000543642">
    <property type="component" value="Unassembled WGS sequence"/>
</dbReference>
<name>A0A7W8H8R8_9FIRM</name>
<dbReference type="PANTHER" id="PTHR36848">
    <property type="entry name" value="DNA-BINDING PROTEIN (PUTATIVE SECRETED PROTEIN)-RELATED"/>
    <property type="match status" value="1"/>
</dbReference>
<dbReference type="EMBL" id="JACHFW010000003">
    <property type="protein sequence ID" value="MBB5263969.1"/>
    <property type="molecule type" value="Genomic_DNA"/>
</dbReference>
<evidence type="ECO:0000313" key="2">
    <source>
        <dbReference type="Proteomes" id="UP000543642"/>
    </source>
</evidence>
<protein>
    <recommendedName>
        <fullName evidence="3">Glycoside hydrolase family 2</fullName>
    </recommendedName>
</protein>
<organism evidence="1 2">
    <name type="scientific">Catenibacillus scindens</name>
    <dbReference type="NCBI Taxonomy" id="673271"/>
    <lineage>
        <taxon>Bacteria</taxon>
        <taxon>Bacillati</taxon>
        <taxon>Bacillota</taxon>
        <taxon>Clostridia</taxon>
        <taxon>Lachnospirales</taxon>
        <taxon>Lachnospiraceae</taxon>
        <taxon>Catenibacillus</taxon>
    </lineage>
</organism>
<dbReference type="SUPFAM" id="SSF49785">
    <property type="entry name" value="Galactose-binding domain-like"/>
    <property type="match status" value="1"/>
</dbReference>
<keyword evidence="2" id="KW-1185">Reference proteome</keyword>
<proteinExistence type="predicted"/>
<accession>A0A7W8H8R8</accession>
<dbReference type="AlphaFoldDB" id="A0A7W8H8R8"/>
<gene>
    <name evidence="1" type="ORF">HNP82_001074</name>
</gene>
<dbReference type="PANTHER" id="PTHR36848:SF2">
    <property type="entry name" value="SECRETED PROTEIN"/>
    <property type="match status" value="1"/>
</dbReference>
<dbReference type="InterPro" id="IPR053161">
    <property type="entry name" value="Ulvan_degrading_GH"/>
</dbReference>
<comment type="caution">
    <text evidence="1">The sequence shown here is derived from an EMBL/GenBank/DDBJ whole genome shotgun (WGS) entry which is preliminary data.</text>
</comment>
<evidence type="ECO:0008006" key="3">
    <source>
        <dbReference type="Google" id="ProtNLM"/>
    </source>
</evidence>
<dbReference type="InterPro" id="IPR008979">
    <property type="entry name" value="Galactose-bd-like_sf"/>
</dbReference>
<reference evidence="1 2" key="1">
    <citation type="submission" date="2020-08" db="EMBL/GenBank/DDBJ databases">
        <title>Genomic Encyclopedia of Type Strains, Phase IV (KMG-IV): sequencing the most valuable type-strain genomes for metagenomic binning, comparative biology and taxonomic classification.</title>
        <authorList>
            <person name="Goeker M."/>
        </authorList>
    </citation>
    <scope>NUCLEOTIDE SEQUENCE [LARGE SCALE GENOMIC DNA]</scope>
    <source>
        <strain evidence="1 2">DSM 106146</strain>
    </source>
</reference>
<evidence type="ECO:0000313" key="1">
    <source>
        <dbReference type="EMBL" id="MBB5263969.1"/>
    </source>
</evidence>
<dbReference type="Gene3D" id="2.60.120.260">
    <property type="entry name" value="Galactose-binding domain-like"/>
    <property type="match status" value="1"/>
</dbReference>